<reference evidence="1" key="1">
    <citation type="submission" date="2014-11" db="EMBL/GenBank/DDBJ databases">
        <authorList>
            <person name="Amaro Gonzalez C."/>
        </authorList>
    </citation>
    <scope>NUCLEOTIDE SEQUENCE</scope>
</reference>
<dbReference type="EMBL" id="GBXM01020512">
    <property type="protein sequence ID" value="JAH88065.1"/>
    <property type="molecule type" value="Transcribed_RNA"/>
</dbReference>
<proteinExistence type="predicted"/>
<name>A0A0E9WEQ8_ANGAN</name>
<evidence type="ECO:0000313" key="1">
    <source>
        <dbReference type="EMBL" id="JAH88065.1"/>
    </source>
</evidence>
<accession>A0A0E9WEQ8</accession>
<protein>
    <submittedName>
        <fullName evidence="1">Uncharacterized protein</fullName>
    </submittedName>
</protein>
<sequence>MGKDCNHLLPGDGGIGKYIGLCSPGVKATLSDIGDMHLGYMNFRIFSKRVQKTL</sequence>
<dbReference type="AlphaFoldDB" id="A0A0E9WEQ8"/>
<organism evidence="1">
    <name type="scientific">Anguilla anguilla</name>
    <name type="common">European freshwater eel</name>
    <name type="synonym">Muraena anguilla</name>
    <dbReference type="NCBI Taxonomy" id="7936"/>
    <lineage>
        <taxon>Eukaryota</taxon>
        <taxon>Metazoa</taxon>
        <taxon>Chordata</taxon>
        <taxon>Craniata</taxon>
        <taxon>Vertebrata</taxon>
        <taxon>Euteleostomi</taxon>
        <taxon>Actinopterygii</taxon>
        <taxon>Neopterygii</taxon>
        <taxon>Teleostei</taxon>
        <taxon>Anguilliformes</taxon>
        <taxon>Anguillidae</taxon>
        <taxon>Anguilla</taxon>
    </lineage>
</organism>
<reference evidence="1" key="2">
    <citation type="journal article" date="2015" name="Fish Shellfish Immunol.">
        <title>Early steps in the European eel (Anguilla anguilla)-Vibrio vulnificus interaction in the gills: Role of the RtxA13 toxin.</title>
        <authorList>
            <person name="Callol A."/>
            <person name="Pajuelo D."/>
            <person name="Ebbesson L."/>
            <person name="Teles M."/>
            <person name="MacKenzie S."/>
            <person name="Amaro C."/>
        </authorList>
    </citation>
    <scope>NUCLEOTIDE SEQUENCE</scope>
</reference>